<dbReference type="Pfam" id="PF00126">
    <property type="entry name" value="HTH_1"/>
    <property type="match status" value="1"/>
</dbReference>
<dbReference type="RefSeq" id="WP_107323353.1">
    <property type="nucleotide sequence ID" value="NZ_NHSP01000027.1"/>
</dbReference>
<dbReference type="SUPFAM" id="SSF53850">
    <property type="entry name" value="Periplasmic binding protein-like II"/>
    <property type="match status" value="1"/>
</dbReference>
<dbReference type="PANTHER" id="PTHR30346">
    <property type="entry name" value="TRANSCRIPTIONAL DUAL REGULATOR HCAR-RELATED"/>
    <property type="match status" value="1"/>
</dbReference>
<comment type="caution">
    <text evidence="7">The sequence shown here is derived from an EMBL/GenBank/DDBJ whole genome shotgun (WGS) entry which is preliminary data.</text>
</comment>
<dbReference type="Gene3D" id="3.40.190.10">
    <property type="entry name" value="Periplasmic binding protein-like II"/>
    <property type="match status" value="2"/>
</dbReference>
<dbReference type="PROSITE" id="PS50931">
    <property type="entry name" value="HTH_LYSR"/>
    <property type="match status" value="1"/>
</dbReference>
<reference evidence="7 8" key="1">
    <citation type="submission" date="2018-03" db="EMBL/GenBank/DDBJ databases">
        <title>Rhodobacter veldkampii.</title>
        <authorList>
            <person name="Meyer T.E."/>
            <person name="Miller S."/>
            <person name="Lodha T."/>
            <person name="Gandham S."/>
            <person name="Chintalapati S."/>
            <person name="Chintalapati V.R."/>
        </authorList>
    </citation>
    <scope>NUCLEOTIDE SEQUENCE [LARGE SCALE GENOMIC DNA]</scope>
    <source>
        <strain evidence="7 8">DSM 11550</strain>
    </source>
</reference>
<evidence type="ECO:0000256" key="1">
    <source>
        <dbReference type="ARBA" id="ARBA00009437"/>
    </source>
</evidence>
<dbReference type="GO" id="GO:0032993">
    <property type="term" value="C:protein-DNA complex"/>
    <property type="evidence" value="ECO:0007669"/>
    <property type="project" value="TreeGrafter"/>
</dbReference>
<evidence type="ECO:0000256" key="3">
    <source>
        <dbReference type="ARBA" id="ARBA00023125"/>
    </source>
</evidence>
<dbReference type="Proteomes" id="UP000241899">
    <property type="component" value="Unassembled WGS sequence"/>
</dbReference>
<evidence type="ECO:0000313" key="8">
    <source>
        <dbReference type="Proteomes" id="UP000241899"/>
    </source>
</evidence>
<dbReference type="PANTHER" id="PTHR30346:SF26">
    <property type="entry name" value="HYDROGEN PEROXIDE-INDUCIBLE GENES ACTIVATOR"/>
    <property type="match status" value="1"/>
</dbReference>
<dbReference type="InterPro" id="IPR036390">
    <property type="entry name" value="WH_DNA-bd_sf"/>
</dbReference>
<dbReference type="FunFam" id="1.10.10.10:FF:000001">
    <property type="entry name" value="LysR family transcriptional regulator"/>
    <property type="match status" value="1"/>
</dbReference>
<keyword evidence="3" id="KW-0238">DNA-binding</keyword>
<dbReference type="SUPFAM" id="SSF46785">
    <property type="entry name" value="Winged helix' DNA-binding domain"/>
    <property type="match status" value="1"/>
</dbReference>
<evidence type="ECO:0000259" key="6">
    <source>
        <dbReference type="PROSITE" id="PS50931"/>
    </source>
</evidence>
<dbReference type="PRINTS" id="PR00039">
    <property type="entry name" value="HTHLYSR"/>
</dbReference>
<gene>
    <name evidence="7" type="ORF">C5F46_00235</name>
</gene>
<organism evidence="7 8">
    <name type="scientific">Phaeovulum veldkampii DSM 11550</name>
    <dbReference type="NCBI Taxonomy" id="1185920"/>
    <lineage>
        <taxon>Bacteria</taxon>
        <taxon>Pseudomonadati</taxon>
        <taxon>Pseudomonadota</taxon>
        <taxon>Alphaproteobacteria</taxon>
        <taxon>Rhodobacterales</taxon>
        <taxon>Paracoccaceae</taxon>
        <taxon>Phaeovulum</taxon>
    </lineage>
</organism>
<protein>
    <submittedName>
        <fullName evidence="7">LysR family transcriptional regulator</fullName>
    </submittedName>
</protein>
<dbReference type="CDD" id="cd08411">
    <property type="entry name" value="PBP2_OxyR"/>
    <property type="match status" value="1"/>
</dbReference>
<feature type="domain" description="HTH lysR-type" evidence="6">
    <location>
        <begin position="3"/>
        <end position="60"/>
    </location>
</feature>
<evidence type="ECO:0000313" key="7">
    <source>
        <dbReference type="EMBL" id="PTE19222.1"/>
    </source>
</evidence>
<comment type="similarity">
    <text evidence="1">Belongs to the LysR transcriptional regulatory family.</text>
</comment>
<accession>A0A2T4JMU0</accession>
<dbReference type="InterPro" id="IPR036388">
    <property type="entry name" value="WH-like_DNA-bd_sf"/>
</dbReference>
<keyword evidence="4" id="KW-0010">Activator</keyword>
<proteinExistence type="inferred from homology"/>
<dbReference type="InterPro" id="IPR000847">
    <property type="entry name" value="LysR_HTH_N"/>
</dbReference>
<name>A0A2T4JMU0_9RHOB</name>
<dbReference type="OrthoDB" id="9775392at2"/>
<dbReference type="EMBL" id="PZKF01000001">
    <property type="protein sequence ID" value="PTE19222.1"/>
    <property type="molecule type" value="Genomic_DNA"/>
</dbReference>
<keyword evidence="8" id="KW-1185">Reference proteome</keyword>
<sequence length="313" mass="33568">MNITLRQLTYFLALIETRNFGRAAARVNISQPALSVQIRELEITLGVRLFDRLPRDVAVTRAGRDLEARARRIMAEVAELQAAARLARLGGQLNLGMIPTVAPYLLPRVLPGLRARQTSIDLRLREAQTDALTEGLLRGQLDAIVIATPVAGDDTISAALFQDRFVLAGHADRLAAPMAARGALRPDAIDPDQLILLDEGHCLADQALEVCALDRSRRRFDLGAASLATLAGLVGQGAGLTLLPELALATETAANPGLRLMRFAAPEPERQIRLVRRAATDGAGWFDELAAVLSEAGQKLTAAARAQVPLPAP</sequence>
<keyword evidence="5" id="KW-0804">Transcription</keyword>
<dbReference type="InterPro" id="IPR005119">
    <property type="entry name" value="LysR_subst-bd"/>
</dbReference>
<evidence type="ECO:0000256" key="5">
    <source>
        <dbReference type="ARBA" id="ARBA00023163"/>
    </source>
</evidence>
<dbReference type="GO" id="GO:0003677">
    <property type="term" value="F:DNA binding"/>
    <property type="evidence" value="ECO:0007669"/>
    <property type="project" value="UniProtKB-KW"/>
</dbReference>
<keyword evidence="2" id="KW-0805">Transcription regulation</keyword>
<dbReference type="AlphaFoldDB" id="A0A2T4JMU0"/>
<evidence type="ECO:0000256" key="2">
    <source>
        <dbReference type="ARBA" id="ARBA00023015"/>
    </source>
</evidence>
<evidence type="ECO:0000256" key="4">
    <source>
        <dbReference type="ARBA" id="ARBA00023159"/>
    </source>
</evidence>
<dbReference type="Pfam" id="PF03466">
    <property type="entry name" value="LysR_substrate"/>
    <property type="match status" value="1"/>
</dbReference>
<dbReference type="Gene3D" id="1.10.10.10">
    <property type="entry name" value="Winged helix-like DNA-binding domain superfamily/Winged helix DNA-binding domain"/>
    <property type="match status" value="1"/>
</dbReference>
<dbReference type="GO" id="GO:0003700">
    <property type="term" value="F:DNA-binding transcription factor activity"/>
    <property type="evidence" value="ECO:0007669"/>
    <property type="project" value="InterPro"/>
</dbReference>